<feature type="compositionally biased region" description="Pro residues" evidence="2">
    <location>
        <begin position="10"/>
        <end position="29"/>
    </location>
</feature>
<evidence type="ECO:0000256" key="2">
    <source>
        <dbReference type="SAM" id="MobiDB-lite"/>
    </source>
</evidence>
<evidence type="ECO:0000313" key="5">
    <source>
        <dbReference type="Proteomes" id="UP000652761"/>
    </source>
</evidence>
<dbReference type="EMBL" id="NMUH01000951">
    <property type="protein sequence ID" value="MQL87075.1"/>
    <property type="molecule type" value="Genomic_DNA"/>
</dbReference>
<name>A0A843UU02_COLES</name>
<dbReference type="SUPFAM" id="SSF47473">
    <property type="entry name" value="EF-hand"/>
    <property type="match status" value="1"/>
</dbReference>
<organism evidence="4 5">
    <name type="scientific">Colocasia esculenta</name>
    <name type="common">Wild taro</name>
    <name type="synonym">Arum esculentum</name>
    <dbReference type="NCBI Taxonomy" id="4460"/>
    <lineage>
        <taxon>Eukaryota</taxon>
        <taxon>Viridiplantae</taxon>
        <taxon>Streptophyta</taxon>
        <taxon>Embryophyta</taxon>
        <taxon>Tracheophyta</taxon>
        <taxon>Spermatophyta</taxon>
        <taxon>Magnoliopsida</taxon>
        <taxon>Liliopsida</taxon>
        <taxon>Araceae</taxon>
        <taxon>Aroideae</taxon>
        <taxon>Colocasieae</taxon>
        <taxon>Colocasia</taxon>
    </lineage>
</organism>
<keyword evidence="5" id="KW-1185">Reference proteome</keyword>
<dbReference type="AlphaFoldDB" id="A0A843UU02"/>
<dbReference type="Proteomes" id="UP000652761">
    <property type="component" value="Unassembled WGS sequence"/>
</dbReference>
<dbReference type="PROSITE" id="PS50222">
    <property type="entry name" value="EF_HAND_2"/>
    <property type="match status" value="2"/>
</dbReference>
<accession>A0A843UU02</accession>
<dbReference type="CDD" id="cd00051">
    <property type="entry name" value="EFh"/>
    <property type="match status" value="1"/>
</dbReference>
<dbReference type="InterPro" id="IPR002048">
    <property type="entry name" value="EF_hand_dom"/>
</dbReference>
<dbReference type="Gene3D" id="1.10.238.10">
    <property type="entry name" value="EF-hand"/>
    <property type="match status" value="1"/>
</dbReference>
<protein>
    <recommendedName>
        <fullName evidence="3">EF-hand domain-containing protein</fullName>
    </recommendedName>
</protein>
<dbReference type="Pfam" id="PF13499">
    <property type="entry name" value="EF-hand_7"/>
    <property type="match status" value="1"/>
</dbReference>
<dbReference type="InterPro" id="IPR011992">
    <property type="entry name" value="EF-hand-dom_pair"/>
</dbReference>
<comment type="caution">
    <text evidence="4">The sequence shown here is derived from an EMBL/GenBank/DDBJ whole genome shotgun (WGS) entry which is preliminary data.</text>
</comment>
<feature type="region of interest" description="Disordered" evidence="2">
    <location>
        <begin position="1"/>
        <end position="54"/>
    </location>
</feature>
<feature type="domain" description="EF-hand" evidence="3">
    <location>
        <begin position="54"/>
        <end position="89"/>
    </location>
</feature>
<feature type="domain" description="EF-hand" evidence="3">
    <location>
        <begin position="92"/>
        <end position="121"/>
    </location>
</feature>
<gene>
    <name evidence="4" type="ORF">Taro_019617</name>
</gene>
<keyword evidence="1" id="KW-0106">Calcium</keyword>
<proteinExistence type="predicted"/>
<dbReference type="OrthoDB" id="26525at2759"/>
<dbReference type="InterPro" id="IPR018247">
    <property type="entry name" value="EF_Hand_1_Ca_BS"/>
</dbReference>
<evidence type="ECO:0000313" key="4">
    <source>
        <dbReference type="EMBL" id="MQL87075.1"/>
    </source>
</evidence>
<evidence type="ECO:0000256" key="1">
    <source>
        <dbReference type="ARBA" id="ARBA00022837"/>
    </source>
</evidence>
<dbReference type="GO" id="GO:0005509">
    <property type="term" value="F:calcium ion binding"/>
    <property type="evidence" value="ECO:0007669"/>
    <property type="project" value="InterPro"/>
</dbReference>
<feature type="compositionally biased region" description="Low complexity" evidence="2">
    <location>
        <begin position="30"/>
        <end position="54"/>
    </location>
</feature>
<dbReference type="PROSITE" id="PS00018">
    <property type="entry name" value="EF_HAND_1"/>
    <property type="match status" value="2"/>
</dbReference>
<reference evidence="4" key="1">
    <citation type="submission" date="2017-07" db="EMBL/GenBank/DDBJ databases">
        <title>Taro Niue Genome Assembly and Annotation.</title>
        <authorList>
            <person name="Atibalentja N."/>
            <person name="Keating K."/>
            <person name="Fields C.J."/>
        </authorList>
    </citation>
    <scope>NUCLEOTIDE SEQUENCE</scope>
    <source>
        <strain evidence="4">Niue_2</strain>
        <tissue evidence="4">Leaf</tissue>
    </source>
</reference>
<evidence type="ECO:0000259" key="3">
    <source>
        <dbReference type="PROSITE" id="PS50222"/>
    </source>
</evidence>
<sequence length="121" mass="13178">MATPTINVGPPLPPAPTTPSPRPPQPYRPRAPSSSVAMPPASTSSVALLPPLRPSPTTLTELFCLFDQDNDDKITKQELEIVQHRLEKSDPLMKEEVAMMLVEVDQDDDGCISLEDFEALG</sequence>